<organism evidence="9 10">
    <name type="scientific">Oceanithermus desulfurans NBRC 100063</name>
    <dbReference type="NCBI Taxonomy" id="1227550"/>
    <lineage>
        <taxon>Bacteria</taxon>
        <taxon>Thermotogati</taxon>
        <taxon>Deinococcota</taxon>
        <taxon>Deinococci</taxon>
        <taxon>Thermales</taxon>
        <taxon>Thermaceae</taxon>
        <taxon>Oceanithermus</taxon>
    </lineage>
</organism>
<sequence length="276" mass="31031">MSKRKQRIADAVIFVVLLLGGLTMLVPFLWMISTSFKEPGSLFDLPIQLWPEKLHWENYQRVLTAVPFARWYFNSLVLALGLTFLNLTSGALAGYAFARFSWKGKDVMFLFSLITLMIPAHVLIIPLFIIMSRLGWIDTYYALILPGLFDAFAIFLMRQNFISLPRELEEAALIDGATPWQIYWRVALPLAAPALATLGTFTFLGGWNAFLWPLIATNSIEMRPLTVGLAVFNTQFTTEWTVLMAGLSLATIPPIIVFLAAQKYFIRGLTLGSLKG</sequence>
<evidence type="ECO:0000256" key="6">
    <source>
        <dbReference type="ARBA" id="ARBA00023136"/>
    </source>
</evidence>
<dbReference type="PROSITE" id="PS50928">
    <property type="entry name" value="ABC_TM1"/>
    <property type="match status" value="1"/>
</dbReference>
<dbReference type="CDD" id="cd06261">
    <property type="entry name" value="TM_PBP2"/>
    <property type="match status" value="1"/>
</dbReference>
<feature type="domain" description="ABC transmembrane type-1" evidence="8">
    <location>
        <begin position="72"/>
        <end position="261"/>
    </location>
</feature>
<evidence type="ECO:0000256" key="5">
    <source>
        <dbReference type="ARBA" id="ARBA00022989"/>
    </source>
</evidence>
<keyword evidence="3" id="KW-1003">Cell membrane</keyword>
<protein>
    <submittedName>
        <fullName evidence="9">Sugar ABC transporter permease</fullName>
    </submittedName>
</protein>
<feature type="transmembrane region" description="Helical" evidence="7">
    <location>
        <begin position="190"/>
        <end position="215"/>
    </location>
</feature>
<dbReference type="GO" id="GO:0055085">
    <property type="term" value="P:transmembrane transport"/>
    <property type="evidence" value="ECO:0007669"/>
    <property type="project" value="InterPro"/>
</dbReference>
<dbReference type="InterPro" id="IPR000515">
    <property type="entry name" value="MetI-like"/>
</dbReference>
<evidence type="ECO:0000256" key="7">
    <source>
        <dbReference type="RuleBase" id="RU363032"/>
    </source>
</evidence>
<feature type="transmembrane region" description="Helical" evidence="7">
    <location>
        <begin position="12"/>
        <end position="32"/>
    </location>
</feature>
<dbReference type="RefSeq" id="WP_147146927.1">
    <property type="nucleotide sequence ID" value="NZ_BJXN01000007.1"/>
</dbReference>
<feature type="transmembrane region" description="Helical" evidence="7">
    <location>
        <begin position="109"/>
        <end position="134"/>
    </location>
</feature>
<proteinExistence type="inferred from homology"/>
<name>A0A511RJF8_9DEIN</name>
<dbReference type="SUPFAM" id="SSF161098">
    <property type="entry name" value="MetI-like"/>
    <property type="match status" value="1"/>
</dbReference>
<feature type="transmembrane region" description="Helical" evidence="7">
    <location>
        <begin position="240"/>
        <end position="261"/>
    </location>
</feature>
<keyword evidence="6 7" id="KW-0472">Membrane</keyword>
<dbReference type="Proteomes" id="UP000321827">
    <property type="component" value="Unassembled WGS sequence"/>
</dbReference>
<comment type="caution">
    <text evidence="9">The sequence shown here is derived from an EMBL/GenBank/DDBJ whole genome shotgun (WGS) entry which is preliminary data.</text>
</comment>
<evidence type="ECO:0000313" key="10">
    <source>
        <dbReference type="Proteomes" id="UP000321827"/>
    </source>
</evidence>
<dbReference type="AlphaFoldDB" id="A0A511RJF8"/>
<dbReference type="EMBL" id="BJXN01000007">
    <property type="protein sequence ID" value="GEM89790.1"/>
    <property type="molecule type" value="Genomic_DNA"/>
</dbReference>
<comment type="similarity">
    <text evidence="7">Belongs to the binding-protein-dependent transport system permease family.</text>
</comment>
<evidence type="ECO:0000256" key="1">
    <source>
        <dbReference type="ARBA" id="ARBA00004651"/>
    </source>
</evidence>
<dbReference type="InterPro" id="IPR035906">
    <property type="entry name" value="MetI-like_sf"/>
</dbReference>
<evidence type="ECO:0000256" key="4">
    <source>
        <dbReference type="ARBA" id="ARBA00022692"/>
    </source>
</evidence>
<evidence type="ECO:0000256" key="3">
    <source>
        <dbReference type="ARBA" id="ARBA00022475"/>
    </source>
</evidence>
<dbReference type="OrthoDB" id="26902at2"/>
<dbReference type="PANTHER" id="PTHR43744">
    <property type="entry name" value="ABC TRANSPORTER PERMEASE PROTEIN MG189-RELATED-RELATED"/>
    <property type="match status" value="1"/>
</dbReference>
<reference evidence="9 10" key="1">
    <citation type="submission" date="2019-07" db="EMBL/GenBank/DDBJ databases">
        <title>Whole genome shotgun sequence of Oceanithermus desulfurans NBRC 100063.</title>
        <authorList>
            <person name="Hosoyama A."/>
            <person name="Uohara A."/>
            <person name="Ohji S."/>
            <person name="Ichikawa N."/>
        </authorList>
    </citation>
    <scope>NUCLEOTIDE SEQUENCE [LARGE SCALE GENOMIC DNA]</scope>
    <source>
        <strain evidence="9 10">NBRC 100063</strain>
    </source>
</reference>
<evidence type="ECO:0000259" key="8">
    <source>
        <dbReference type="PROSITE" id="PS50928"/>
    </source>
</evidence>
<gene>
    <name evidence="9" type="ORF">ODE01S_12240</name>
</gene>
<accession>A0A511RJF8</accession>
<keyword evidence="5 7" id="KW-1133">Transmembrane helix</keyword>
<dbReference type="PANTHER" id="PTHR43744:SF12">
    <property type="entry name" value="ABC TRANSPORTER PERMEASE PROTEIN MG189-RELATED"/>
    <property type="match status" value="1"/>
</dbReference>
<comment type="subcellular location">
    <subcellularLocation>
        <location evidence="1 7">Cell membrane</location>
        <topology evidence="1 7">Multi-pass membrane protein</topology>
    </subcellularLocation>
</comment>
<evidence type="ECO:0000256" key="2">
    <source>
        <dbReference type="ARBA" id="ARBA00022448"/>
    </source>
</evidence>
<dbReference type="GO" id="GO:0005886">
    <property type="term" value="C:plasma membrane"/>
    <property type="evidence" value="ECO:0007669"/>
    <property type="project" value="UniProtKB-SubCell"/>
</dbReference>
<evidence type="ECO:0000313" key="9">
    <source>
        <dbReference type="EMBL" id="GEM89790.1"/>
    </source>
</evidence>
<feature type="transmembrane region" description="Helical" evidence="7">
    <location>
        <begin position="71"/>
        <end position="97"/>
    </location>
</feature>
<feature type="transmembrane region" description="Helical" evidence="7">
    <location>
        <begin position="140"/>
        <end position="157"/>
    </location>
</feature>
<dbReference type="Pfam" id="PF00528">
    <property type="entry name" value="BPD_transp_1"/>
    <property type="match status" value="1"/>
</dbReference>
<dbReference type="Gene3D" id="1.10.3720.10">
    <property type="entry name" value="MetI-like"/>
    <property type="match status" value="1"/>
</dbReference>
<keyword evidence="4 7" id="KW-0812">Transmembrane</keyword>
<keyword evidence="2 7" id="KW-0813">Transport</keyword>